<proteinExistence type="predicted"/>
<feature type="domain" description="HD-GYP" evidence="1">
    <location>
        <begin position="139"/>
        <end position="335"/>
    </location>
</feature>
<dbReference type="OrthoDB" id="9764808at2"/>
<dbReference type="PROSITE" id="PS51832">
    <property type="entry name" value="HD_GYP"/>
    <property type="match status" value="1"/>
</dbReference>
<comment type="caution">
    <text evidence="2">The sequence shown here is derived from an EMBL/GenBank/DDBJ whole genome shotgun (WGS) entry which is preliminary data.</text>
</comment>
<dbReference type="PANTHER" id="PTHR43155:SF2">
    <property type="entry name" value="CYCLIC DI-GMP PHOSPHODIESTERASE PA4108"/>
    <property type="match status" value="1"/>
</dbReference>
<dbReference type="RefSeq" id="WP_135201846.1">
    <property type="nucleotide sequence ID" value="NZ_SPVG01000124.1"/>
</dbReference>
<dbReference type="PANTHER" id="PTHR43155">
    <property type="entry name" value="CYCLIC DI-GMP PHOSPHODIESTERASE PA4108-RELATED"/>
    <property type="match status" value="1"/>
</dbReference>
<accession>A0A4Y9SFB2</accession>
<reference evidence="2 3" key="1">
    <citation type="submission" date="2019-03" db="EMBL/GenBank/DDBJ databases">
        <title>Draft Genome Sequence of Duganella callidus sp. nov., a Novel Duganella Species Isolated from Cultivated Soil.</title>
        <authorList>
            <person name="Raths R."/>
            <person name="Peta V."/>
            <person name="Bucking H."/>
        </authorList>
    </citation>
    <scope>NUCLEOTIDE SEQUENCE [LARGE SCALE GENOMIC DNA]</scope>
    <source>
        <strain evidence="2 3">DN04</strain>
    </source>
</reference>
<dbReference type="SMART" id="SM00471">
    <property type="entry name" value="HDc"/>
    <property type="match status" value="1"/>
</dbReference>
<sequence>MLKKVDSSQLKVGMYIHDLSCDWMTHPFIRNRFLIASADEIRKIIGAGIHDVVIDSSKGLDVEDAPTLAEAQAATEREIVEIAAKAPVVSRVSLGEEMQRAVQIRHQAASLVRTVMQDARLGKAIELDQVQPVVQNITESILRNPGALVGLLRIKTKDDYTFLHSVSVCTLLVAFCRSRGMAADITHQAGLGGLLHDTGKALVPDHILNKPGPLTDEEFAIIKKHPQDGYNILKQSPEIGPIPLDITLHHHERRDGSGYPGKQAEEGISELAQMAAIVDVYDAITADRCYHKGMSAAAALRKIYEWSKFHFNPAYAQEFMRCVGIYPVGTMVLLESGRLGVVVEPHETNLLAPKVNVFFHTKKNVYIKPETVDLARGVGFGGGDKIVSHESPAKWNVDPMRFLSVA</sequence>
<dbReference type="Pfam" id="PF13487">
    <property type="entry name" value="HD_5"/>
    <property type="match status" value="1"/>
</dbReference>
<name>A0A4Y9SFB2_9BURK</name>
<dbReference type="Pfam" id="PF11871">
    <property type="entry name" value="DUF3391"/>
    <property type="match status" value="1"/>
</dbReference>
<evidence type="ECO:0000313" key="2">
    <source>
        <dbReference type="EMBL" id="TFW22265.1"/>
    </source>
</evidence>
<dbReference type="EMBL" id="SPVG01000124">
    <property type="protein sequence ID" value="TFW22265.1"/>
    <property type="molecule type" value="Genomic_DNA"/>
</dbReference>
<dbReference type="GO" id="GO:0008081">
    <property type="term" value="F:phosphoric diester hydrolase activity"/>
    <property type="evidence" value="ECO:0007669"/>
    <property type="project" value="UniProtKB-ARBA"/>
</dbReference>
<protein>
    <submittedName>
        <fullName evidence="2">HD-GYP domain-containing protein</fullName>
    </submittedName>
</protein>
<dbReference type="CDD" id="cd00077">
    <property type="entry name" value="HDc"/>
    <property type="match status" value="1"/>
</dbReference>
<keyword evidence="3" id="KW-1185">Reference proteome</keyword>
<dbReference type="InterPro" id="IPR003607">
    <property type="entry name" value="HD/PDEase_dom"/>
</dbReference>
<evidence type="ECO:0000313" key="3">
    <source>
        <dbReference type="Proteomes" id="UP000297729"/>
    </source>
</evidence>
<dbReference type="InterPro" id="IPR021812">
    <property type="entry name" value="DUF3391"/>
</dbReference>
<evidence type="ECO:0000259" key="1">
    <source>
        <dbReference type="PROSITE" id="PS51832"/>
    </source>
</evidence>
<dbReference type="InterPro" id="IPR037522">
    <property type="entry name" value="HD_GYP_dom"/>
</dbReference>
<dbReference type="Gene3D" id="1.10.3210.10">
    <property type="entry name" value="Hypothetical protein af1432"/>
    <property type="match status" value="1"/>
</dbReference>
<dbReference type="Proteomes" id="UP000297729">
    <property type="component" value="Unassembled WGS sequence"/>
</dbReference>
<gene>
    <name evidence="2" type="ORF">E4L98_12295</name>
</gene>
<dbReference type="AlphaFoldDB" id="A0A4Y9SFB2"/>
<dbReference type="SUPFAM" id="SSF109604">
    <property type="entry name" value="HD-domain/PDEase-like"/>
    <property type="match status" value="1"/>
</dbReference>
<organism evidence="2 3">
    <name type="scientific">Duganella callida</name>
    <dbReference type="NCBI Taxonomy" id="2561932"/>
    <lineage>
        <taxon>Bacteria</taxon>
        <taxon>Pseudomonadati</taxon>
        <taxon>Pseudomonadota</taxon>
        <taxon>Betaproteobacteria</taxon>
        <taxon>Burkholderiales</taxon>
        <taxon>Oxalobacteraceae</taxon>
        <taxon>Telluria group</taxon>
        <taxon>Duganella</taxon>
    </lineage>
</organism>